<name>A0A5J9W9K0_9POAL</name>
<gene>
    <name evidence="1" type="ORF">EJB05_04879</name>
</gene>
<sequence length="227" mass="25664">MVSLSWTPPSSWRGRVLFPNSHLRRLGEAGSCFQILASVVLSSSSCTGGKGSGKEGLKYSSVYPQRDMEKGKTDEVLDDCMPLDDFEDGVSRGDISEENIVPPMRGSERIIILTARNQAQMAPSSKRQVMPMMTTGFKGMEIGVHHQAVEFNKLWVKSLLQNVNWLLKRSVSIAHEKKEELENSLATPVREIKRRQWRDNSQRYQKRQKATVSNPVAQLDKNVEFQN</sequence>
<keyword evidence="2" id="KW-1185">Reference proteome</keyword>
<organism evidence="1 2">
    <name type="scientific">Eragrostis curvula</name>
    <name type="common">weeping love grass</name>
    <dbReference type="NCBI Taxonomy" id="38414"/>
    <lineage>
        <taxon>Eukaryota</taxon>
        <taxon>Viridiplantae</taxon>
        <taxon>Streptophyta</taxon>
        <taxon>Embryophyta</taxon>
        <taxon>Tracheophyta</taxon>
        <taxon>Spermatophyta</taxon>
        <taxon>Magnoliopsida</taxon>
        <taxon>Liliopsida</taxon>
        <taxon>Poales</taxon>
        <taxon>Poaceae</taxon>
        <taxon>PACMAD clade</taxon>
        <taxon>Chloridoideae</taxon>
        <taxon>Eragrostideae</taxon>
        <taxon>Eragrostidinae</taxon>
        <taxon>Eragrostis</taxon>
    </lineage>
</organism>
<evidence type="ECO:0000313" key="1">
    <source>
        <dbReference type="EMBL" id="TVU45392.1"/>
    </source>
</evidence>
<accession>A0A5J9W9K0</accession>
<comment type="caution">
    <text evidence="1">The sequence shown here is derived from an EMBL/GenBank/DDBJ whole genome shotgun (WGS) entry which is preliminary data.</text>
</comment>
<proteinExistence type="predicted"/>
<protein>
    <submittedName>
        <fullName evidence="1">Uncharacterized protein</fullName>
    </submittedName>
</protein>
<reference evidence="1 2" key="1">
    <citation type="journal article" date="2019" name="Sci. Rep.">
        <title>A high-quality genome of Eragrostis curvula grass provides insights into Poaceae evolution and supports new strategies to enhance forage quality.</title>
        <authorList>
            <person name="Carballo J."/>
            <person name="Santos B.A.C.M."/>
            <person name="Zappacosta D."/>
            <person name="Garbus I."/>
            <person name="Selva J.P."/>
            <person name="Gallo C.A."/>
            <person name="Diaz A."/>
            <person name="Albertini E."/>
            <person name="Caccamo M."/>
            <person name="Echenique V."/>
        </authorList>
    </citation>
    <scope>NUCLEOTIDE SEQUENCE [LARGE SCALE GENOMIC DNA]</scope>
    <source>
        <strain evidence="2">cv. Victoria</strain>
        <tissue evidence="1">Leaf</tissue>
    </source>
</reference>
<dbReference type="Gramene" id="TVU45392">
    <property type="protein sequence ID" value="TVU45392"/>
    <property type="gene ID" value="EJB05_04879"/>
</dbReference>
<evidence type="ECO:0000313" key="2">
    <source>
        <dbReference type="Proteomes" id="UP000324897"/>
    </source>
</evidence>
<feature type="non-terminal residue" evidence="1">
    <location>
        <position position="1"/>
    </location>
</feature>
<dbReference type="EMBL" id="RWGY01000004">
    <property type="protein sequence ID" value="TVU45392.1"/>
    <property type="molecule type" value="Genomic_DNA"/>
</dbReference>
<dbReference type="Proteomes" id="UP000324897">
    <property type="component" value="Chromosome 5"/>
</dbReference>
<dbReference type="AlphaFoldDB" id="A0A5J9W9K0"/>